<feature type="compositionally biased region" description="Acidic residues" evidence="6">
    <location>
        <begin position="107"/>
        <end position="122"/>
    </location>
</feature>
<dbReference type="GO" id="GO:0005199">
    <property type="term" value="F:structural constituent of cell wall"/>
    <property type="evidence" value="ECO:0007669"/>
    <property type="project" value="TreeGrafter"/>
</dbReference>
<comment type="caution">
    <text evidence="9">The sequence shown here is derived from an EMBL/GenBank/DDBJ whole genome shotgun (WGS) entry which is preliminary data.</text>
</comment>
<dbReference type="Proteomes" id="UP000037122">
    <property type="component" value="Unassembled WGS sequence"/>
</dbReference>
<dbReference type="InterPro" id="IPR051153">
    <property type="entry name" value="Yeast_CWMannoprotein_PIR"/>
</dbReference>
<feature type="region of interest" description="Disordered" evidence="6">
    <location>
        <begin position="106"/>
        <end position="129"/>
    </location>
</feature>
<dbReference type="VEuPathDB" id="FungiDB:B9J08_005431"/>
<comment type="subcellular location">
    <subcellularLocation>
        <location evidence="1">Secreted</location>
        <location evidence="1">Cell wall</location>
    </subcellularLocation>
</comment>
<dbReference type="VEuPathDB" id="FungiDB:CJI97_005514"/>
<dbReference type="PANTHER" id="PTHR47254:SF1">
    <property type="entry name" value="CELL WALL MANNOPROTEIN CIS3-RELATED"/>
    <property type="match status" value="1"/>
</dbReference>
<dbReference type="VEuPathDB" id="FungiDB:CJJ09_003920"/>
<keyword evidence="3" id="KW-0964">Secreted</keyword>
<reference evidence="10" key="1">
    <citation type="journal article" date="2015" name="BMC Genomics">
        <title>Draft genome of a commonly misdiagnosed multidrug resistant pathogen Candida auris.</title>
        <authorList>
            <person name="Chatterjee S."/>
            <person name="Alampalli S.V."/>
            <person name="Nageshan R.K."/>
            <person name="Chettiar S.T."/>
            <person name="Joshi S."/>
            <person name="Tatu U.S."/>
        </authorList>
    </citation>
    <scope>NUCLEOTIDE SEQUENCE [LARGE SCALE GENOMIC DNA]</scope>
    <source>
        <strain evidence="10">6684</strain>
    </source>
</reference>
<name>A0A0L0NT45_CANAR</name>
<feature type="domain" description="Cell wall mannoprotein PIR1-like C-terminal" evidence="8">
    <location>
        <begin position="223"/>
        <end position="297"/>
    </location>
</feature>
<dbReference type="GO" id="GO:0031505">
    <property type="term" value="P:fungal-type cell wall organization"/>
    <property type="evidence" value="ECO:0007669"/>
    <property type="project" value="TreeGrafter"/>
</dbReference>
<dbReference type="Pfam" id="PF22799">
    <property type="entry name" value="PIR1-like_C"/>
    <property type="match status" value="1"/>
</dbReference>
<gene>
    <name evidence="9" type="ORF">QG37_06714</name>
</gene>
<dbReference type="VEuPathDB" id="FungiDB:CJI96_0004797"/>
<dbReference type="AlphaFoldDB" id="A0A0L0NT45"/>
<protein>
    <recommendedName>
        <fullName evidence="8">Cell wall mannoprotein PIR1-like C-terminal domain-containing protein</fullName>
    </recommendedName>
</protein>
<proteinExistence type="inferred from homology"/>
<evidence type="ECO:0000256" key="5">
    <source>
        <dbReference type="ARBA" id="ARBA00038219"/>
    </source>
</evidence>
<accession>A0A0L0NT45</accession>
<dbReference type="GO" id="GO:0009277">
    <property type="term" value="C:fungal-type cell wall"/>
    <property type="evidence" value="ECO:0007669"/>
    <property type="project" value="TreeGrafter"/>
</dbReference>
<evidence type="ECO:0000256" key="1">
    <source>
        <dbReference type="ARBA" id="ARBA00004191"/>
    </source>
</evidence>
<comment type="similarity">
    <text evidence="5">Belongs to the PIR protein family.</text>
</comment>
<keyword evidence="2" id="KW-0134">Cell wall</keyword>
<dbReference type="VEuPathDB" id="FungiDB:CJJ07_005379"/>
<evidence type="ECO:0000256" key="7">
    <source>
        <dbReference type="SAM" id="SignalP"/>
    </source>
</evidence>
<evidence type="ECO:0000256" key="2">
    <source>
        <dbReference type="ARBA" id="ARBA00022512"/>
    </source>
</evidence>
<dbReference type="InterPro" id="IPR054508">
    <property type="entry name" value="PIR1-like_C"/>
</dbReference>
<evidence type="ECO:0000256" key="6">
    <source>
        <dbReference type="SAM" id="MobiDB-lite"/>
    </source>
</evidence>
<dbReference type="VEuPathDB" id="FungiDB:QG37_06714"/>
<evidence type="ECO:0000313" key="9">
    <source>
        <dbReference type="EMBL" id="KND96845.1"/>
    </source>
</evidence>
<evidence type="ECO:0000256" key="3">
    <source>
        <dbReference type="ARBA" id="ARBA00022525"/>
    </source>
</evidence>
<feature type="signal peptide" evidence="7">
    <location>
        <begin position="1"/>
        <end position="17"/>
    </location>
</feature>
<keyword evidence="4 7" id="KW-0732">Signal</keyword>
<sequence length="312" mass="35447">MLIKSLLTSFFTSLVLAVWDPASGGDWAKLKPWAQKPDGAVSSLPFPVGIVTVPFQRNEKGQWEEPLLEEPPLWVPDVKEEFEAKWADIHQMKEGQALRAEYWMNEDSQEDDDDDNDDDDEPWELKGPDCEEKNWFDELWRLEHDYDVSDDADCEHSDSDYDSDYDKNANGNVVGFQVHVVPDVALKKRGHGVKKRALQAFKYPVKYSSCSDDGTLVMHLNGGILTDHLDRIGSIVSNHQFQFDGPVPQYGAIYAAGWLVSKDSLLCLGDRTTFYQCLAGDFHKTYDSPIHDECFPVHLEVVRIEGPCDDNF</sequence>
<organism evidence="9 10">
    <name type="scientific">Candidozyma auris</name>
    <name type="common">Yeast</name>
    <name type="synonym">Candida auris</name>
    <dbReference type="NCBI Taxonomy" id="498019"/>
    <lineage>
        <taxon>Eukaryota</taxon>
        <taxon>Fungi</taxon>
        <taxon>Dikarya</taxon>
        <taxon>Ascomycota</taxon>
        <taxon>Saccharomycotina</taxon>
        <taxon>Pichiomycetes</taxon>
        <taxon>Metschnikowiaceae</taxon>
        <taxon>Candidozyma</taxon>
    </lineage>
</organism>
<dbReference type="VEuPathDB" id="FungiDB:CJJ09_004797"/>
<evidence type="ECO:0000256" key="4">
    <source>
        <dbReference type="ARBA" id="ARBA00022729"/>
    </source>
</evidence>
<evidence type="ECO:0000259" key="8">
    <source>
        <dbReference type="Pfam" id="PF22799"/>
    </source>
</evidence>
<dbReference type="EMBL" id="LGST01000048">
    <property type="protein sequence ID" value="KND96845.1"/>
    <property type="molecule type" value="Genomic_DNA"/>
</dbReference>
<evidence type="ECO:0000313" key="10">
    <source>
        <dbReference type="Proteomes" id="UP000037122"/>
    </source>
</evidence>
<dbReference type="PANTHER" id="PTHR47254">
    <property type="entry name" value="CELL WALL MANNOPROTEIN CIS3-RELATED"/>
    <property type="match status" value="1"/>
</dbReference>
<feature type="chain" id="PRO_5005545296" description="Cell wall mannoprotein PIR1-like C-terminal domain-containing protein" evidence="7">
    <location>
        <begin position="18"/>
        <end position="312"/>
    </location>
</feature>